<dbReference type="GO" id="GO:0000287">
    <property type="term" value="F:magnesium ion binding"/>
    <property type="evidence" value="ECO:0007669"/>
    <property type="project" value="TreeGrafter"/>
</dbReference>
<dbReference type="AlphaFoldDB" id="A0A5C6VZN1"/>
<sequence>MKNYQLLFLDIDGTILKPDDTIEESTKEAIAVAKSKGITVFLATGRPLHEISTIAKELNITSLIGYNGAYAIHDGKDIFKTPMNRSTVEGFVKIANANDHEFVLYTHDKNVFSNIEASLVKEFIQAFHLHKNNDFSEEFLSQILGITLINLKENEHKLYETKEPSIHLSQVNVDGLRHCYDVIRDNVNKGIAVQHILDLLKINKENAVAFGDGMNDKEMLSIVGEGFAMGNAHPDLIQYAKHQTTSVSDSGIYNGLKNLGVIS</sequence>
<proteinExistence type="predicted"/>
<keyword evidence="2" id="KW-1185">Reference proteome</keyword>
<dbReference type="SFLD" id="SFLDG01140">
    <property type="entry name" value="C2.B:_Phosphomannomutase_and_P"/>
    <property type="match status" value="1"/>
</dbReference>
<dbReference type="Gene3D" id="3.40.50.1000">
    <property type="entry name" value="HAD superfamily/HAD-like"/>
    <property type="match status" value="1"/>
</dbReference>
<evidence type="ECO:0000313" key="1">
    <source>
        <dbReference type="EMBL" id="TXC90487.1"/>
    </source>
</evidence>
<gene>
    <name evidence="1" type="ORF">FS935_11225</name>
</gene>
<dbReference type="SUPFAM" id="SSF56784">
    <property type="entry name" value="HAD-like"/>
    <property type="match status" value="1"/>
</dbReference>
<accession>A0A5C6VZN1</accession>
<dbReference type="GO" id="GO:0016791">
    <property type="term" value="F:phosphatase activity"/>
    <property type="evidence" value="ECO:0007669"/>
    <property type="project" value="TreeGrafter"/>
</dbReference>
<dbReference type="InterPro" id="IPR036412">
    <property type="entry name" value="HAD-like_sf"/>
</dbReference>
<dbReference type="InterPro" id="IPR023214">
    <property type="entry name" value="HAD_sf"/>
</dbReference>
<comment type="caution">
    <text evidence="1">The sequence shown here is derived from an EMBL/GenBank/DDBJ whole genome shotgun (WGS) entry which is preliminary data.</text>
</comment>
<dbReference type="InterPro" id="IPR006379">
    <property type="entry name" value="HAD-SF_hydro_IIB"/>
</dbReference>
<evidence type="ECO:0000313" key="2">
    <source>
        <dbReference type="Proteomes" id="UP000321363"/>
    </source>
</evidence>
<name>A0A5C6VZN1_9BACI</name>
<dbReference type="Proteomes" id="UP000321363">
    <property type="component" value="Unassembled WGS sequence"/>
</dbReference>
<reference evidence="1 2" key="1">
    <citation type="journal article" date="2005" name="Int. J. Syst. Evol. Microbiol.">
        <title>Bacillus litoralis sp. nov., isolated from a tidal flat of the Yellow Sea in Korea.</title>
        <authorList>
            <person name="Yoon J.H."/>
            <person name="Oh T.K."/>
        </authorList>
    </citation>
    <scope>NUCLEOTIDE SEQUENCE [LARGE SCALE GENOMIC DNA]</scope>
    <source>
        <strain evidence="1 2">SW-211</strain>
    </source>
</reference>
<dbReference type="OrthoDB" id="9810101at2"/>
<dbReference type="InterPro" id="IPR000150">
    <property type="entry name" value="Cof"/>
</dbReference>
<dbReference type="PANTHER" id="PTHR10000:SF25">
    <property type="entry name" value="PHOSPHATASE YKRA-RELATED"/>
    <property type="match status" value="1"/>
</dbReference>
<dbReference type="Pfam" id="PF08282">
    <property type="entry name" value="Hydrolase_3"/>
    <property type="match status" value="1"/>
</dbReference>
<dbReference type="Gene3D" id="3.30.1240.10">
    <property type="match status" value="1"/>
</dbReference>
<dbReference type="EMBL" id="VOQF01000006">
    <property type="protein sequence ID" value="TXC90487.1"/>
    <property type="molecule type" value="Genomic_DNA"/>
</dbReference>
<organism evidence="1 2">
    <name type="scientific">Metabacillus litoralis</name>
    <dbReference type="NCBI Taxonomy" id="152268"/>
    <lineage>
        <taxon>Bacteria</taxon>
        <taxon>Bacillati</taxon>
        <taxon>Bacillota</taxon>
        <taxon>Bacilli</taxon>
        <taxon>Bacillales</taxon>
        <taxon>Bacillaceae</taxon>
        <taxon>Metabacillus</taxon>
    </lineage>
</organism>
<protein>
    <submittedName>
        <fullName evidence="1">HAD family phosphatase</fullName>
    </submittedName>
</protein>
<dbReference type="RefSeq" id="WP_146948578.1">
    <property type="nucleotide sequence ID" value="NZ_VOQF01000006.1"/>
</dbReference>
<dbReference type="NCBIfam" id="TIGR00099">
    <property type="entry name" value="Cof-subfamily"/>
    <property type="match status" value="1"/>
</dbReference>
<dbReference type="PANTHER" id="PTHR10000">
    <property type="entry name" value="PHOSPHOSERINE PHOSPHATASE"/>
    <property type="match status" value="1"/>
</dbReference>
<dbReference type="NCBIfam" id="TIGR01484">
    <property type="entry name" value="HAD-SF-IIB"/>
    <property type="match status" value="1"/>
</dbReference>
<dbReference type="PROSITE" id="PS01229">
    <property type="entry name" value="COF_2"/>
    <property type="match status" value="1"/>
</dbReference>
<dbReference type="SFLD" id="SFLDS00003">
    <property type="entry name" value="Haloacid_Dehalogenase"/>
    <property type="match status" value="1"/>
</dbReference>
<dbReference type="GO" id="GO:0005829">
    <property type="term" value="C:cytosol"/>
    <property type="evidence" value="ECO:0007669"/>
    <property type="project" value="TreeGrafter"/>
</dbReference>